<feature type="transmembrane region" description="Helical" evidence="5">
    <location>
        <begin position="386"/>
        <end position="408"/>
    </location>
</feature>
<feature type="transmembrane region" description="Helical" evidence="5">
    <location>
        <begin position="277"/>
        <end position="299"/>
    </location>
</feature>
<feature type="transmembrane region" description="Helical" evidence="5">
    <location>
        <begin position="210"/>
        <end position="226"/>
    </location>
</feature>
<dbReference type="InterPro" id="IPR036259">
    <property type="entry name" value="MFS_trans_sf"/>
</dbReference>
<feature type="transmembrane region" description="Helical" evidence="5">
    <location>
        <begin position="117"/>
        <end position="142"/>
    </location>
</feature>
<evidence type="ECO:0000259" key="6">
    <source>
        <dbReference type="PROSITE" id="PS50850"/>
    </source>
</evidence>
<evidence type="ECO:0000256" key="2">
    <source>
        <dbReference type="ARBA" id="ARBA00022692"/>
    </source>
</evidence>
<feature type="domain" description="Major facilitator superfamily (MFS) profile" evidence="6">
    <location>
        <begin position="1"/>
        <end position="437"/>
    </location>
</feature>
<feature type="transmembrane region" description="Helical" evidence="5">
    <location>
        <begin position="58"/>
        <end position="77"/>
    </location>
</feature>
<keyword evidence="8" id="KW-1185">Reference proteome</keyword>
<dbReference type="OrthoDB" id="7375466at2"/>
<feature type="transmembrane region" description="Helical" evidence="5">
    <location>
        <begin position="414"/>
        <end position="434"/>
    </location>
</feature>
<feature type="transmembrane region" description="Helical" evidence="5">
    <location>
        <begin position="148"/>
        <end position="166"/>
    </location>
</feature>
<dbReference type="PANTHER" id="PTHR42718:SF48">
    <property type="entry name" value="CONSERVED TWO-DOMAIN MEMBRANE PROTEIN-RELATED"/>
    <property type="match status" value="1"/>
</dbReference>
<proteinExistence type="predicted"/>
<feature type="transmembrane region" description="Helical" evidence="5">
    <location>
        <begin position="27"/>
        <end position="46"/>
    </location>
</feature>
<dbReference type="PANTHER" id="PTHR42718">
    <property type="entry name" value="MAJOR FACILITATOR SUPERFAMILY MULTIDRUG TRANSPORTER MFSC"/>
    <property type="match status" value="1"/>
</dbReference>
<protein>
    <submittedName>
        <fullName evidence="7">MFS transporter</fullName>
    </submittedName>
</protein>
<evidence type="ECO:0000256" key="3">
    <source>
        <dbReference type="ARBA" id="ARBA00022989"/>
    </source>
</evidence>
<reference evidence="7 8" key="1">
    <citation type="submission" date="2019-09" db="EMBL/GenBank/DDBJ databases">
        <title>Actinomadura physcomitrii sp. nov., a novel actinomycete isolated from moss [Physcomitrium sphaericum (Ludw) Fuernr].</title>
        <authorList>
            <person name="Zhuang X."/>
            <person name="Liu C."/>
        </authorList>
    </citation>
    <scope>NUCLEOTIDE SEQUENCE [LARGE SCALE GENOMIC DNA]</scope>
    <source>
        <strain evidence="7 8">HMC1</strain>
    </source>
</reference>
<dbReference type="Gene3D" id="1.20.1720.10">
    <property type="entry name" value="Multidrug resistance protein D"/>
    <property type="match status" value="1"/>
</dbReference>
<evidence type="ECO:0000256" key="5">
    <source>
        <dbReference type="SAM" id="Phobius"/>
    </source>
</evidence>
<evidence type="ECO:0000313" key="7">
    <source>
        <dbReference type="EMBL" id="KAB2342525.1"/>
    </source>
</evidence>
<evidence type="ECO:0000256" key="1">
    <source>
        <dbReference type="ARBA" id="ARBA00004651"/>
    </source>
</evidence>
<keyword evidence="2 5" id="KW-0812">Transmembrane</keyword>
<evidence type="ECO:0000313" key="8">
    <source>
        <dbReference type="Proteomes" id="UP000468735"/>
    </source>
</evidence>
<dbReference type="GO" id="GO:0005886">
    <property type="term" value="C:plasma membrane"/>
    <property type="evidence" value="ECO:0007669"/>
    <property type="project" value="UniProtKB-SubCell"/>
</dbReference>
<dbReference type="Gene3D" id="1.20.1250.20">
    <property type="entry name" value="MFS general substrate transporter like domains"/>
    <property type="match status" value="1"/>
</dbReference>
<sequence length="440" mass="44897">MAFLDLSVVNIAFVDILADFPGTKSSTLTWVVSGYAVTFAAFLTPAGRLADTLGRREVFLGSLLGFTIASLVCGAAPNPEVLIGGRVVQGAFAAGMIPAALGLLIQHIPFENLIKAIGTWSAVGGFSAVVGPIVGGVLVDAFGWRSVFYVNGPVGVALILGTFAALPRIHPPAGLRHPDLLGSLILVLGIGGVVAALTEGENWGWTDTRTLVLLIGGVVLGLVALVRSRGHEAPAIATTLWASSRFAVCNLASLIFGIAMFAWLLTGPLLTTQVWRWSIMESAGALSIGAVVSMFASVMAGRVSDPTRHRWVIALGSVLFAACNLLMASDLFGTEPRFWDAWVPASILGGAGLGLGVAALSAAAATALPPLQFAAGVGMNMTARQLGGALGIAGMAAILTAGGGTRAIDAFHDVYLACAAVAVIAAIVAVLLPAPATAEQ</sequence>
<feature type="transmembrane region" description="Helical" evidence="5">
    <location>
        <begin position="83"/>
        <end position="105"/>
    </location>
</feature>
<comment type="subcellular location">
    <subcellularLocation>
        <location evidence="1">Cell membrane</location>
        <topology evidence="1">Multi-pass membrane protein</topology>
    </subcellularLocation>
</comment>
<dbReference type="InterPro" id="IPR011701">
    <property type="entry name" value="MFS"/>
</dbReference>
<dbReference type="InterPro" id="IPR020846">
    <property type="entry name" value="MFS_dom"/>
</dbReference>
<dbReference type="Pfam" id="PF07690">
    <property type="entry name" value="MFS_1"/>
    <property type="match status" value="1"/>
</dbReference>
<dbReference type="EMBL" id="WBMT01000022">
    <property type="protein sequence ID" value="KAB2342525.1"/>
    <property type="molecule type" value="Genomic_DNA"/>
</dbReference>
<dbReference type="Proteomes" id="UP000468735">
    <property type="component" value="Unassembled WGS sequence"/>
</dbReference>
<dbReference type="GO" id="GO:0022857">
    <property type="term" value="F:transmembrane transporter activity"/>
    <property type="evidence" value="ECO:0007669"/>
    <property type="project" value="InterPro"/>
</dbReference>
<dbReference type="CDD" id="cd17321">
    <property type="entry name" value="MFS_MMR_MDR_like"/>
    <property type="match status" value="1"/>
</dbReference>
<feature type="transmembrane region" description="Helical" evidence="5">
    <location>
        <begin position="246"/>
        <end position="265"/>
    </location>
</feature>
<feature type="transmembrane region" description="Helical" evidence="5">
    <location>
        <begin position="311"/>
        <end position="329"/>
    </location>
</feature>
<feature type="transmembrane region" description="Helical" evidence="5">
    <location>
        <begin position="341"/>
        <end position="365"/>
    </location>
</feature>
<keyword evidence="4 5" id="KW-0472">Membrane</keyword>
<evidence type="ECO:0000256" key="4">
    <source>
        <dbReference type="ARBA" id="ARBA00023136"/>
    </source>
</evidence>
<dbReference type="SUPFAM" id="SSF103473">
    <property type="entry name" value="MFS general substrate transporter"/>
    <property type="match status" value="1"/>
</dbReference>
<dbReference type="AlphaFoldDB" id="A0A6H9YC11"/>
<name>A0A6H9YC11_9ACTN</name>
<accession>A0A6H9YC11</accession>
<feature type="transmembrane region" description="Helical" evidence="5">
    <location>
        <begin position="178"/>
        <end position="198"/>
    </location>
</feature>
<dbReference type="PROSITE" id="PS50850">
    <property type="entry name" value="MFS"/>
    <property type="match status" value="1"/>
</dbReference>
<gene>
    <name evidence="7" type="ORF">F8566_38600</name>
</gene>
<organism evidence="7 8">
    <name type="scientific">Actinomadura rudentiformis</name>
    <dbReference type="NCBI Taxonomy" id="359158"/>
    <lineage>
        <taxon>Bacteria</taxon>
        <taxon>Bacillati</taxon>
        <taxon>Actinomycetota</taxon>
        <taxon>Actinomycetes</taxon>
        <taxon>Streptosporangiales</taxon>
        <taxon>Thermomonosporaceae</taxon>
        <taxon>Actinomadura</taxon>
    </lineage>
</organism>
<comment type="caution">
    <text evidence="7">The sequence shown here is derived from an EMBL/GenBank/DDBJ whole genome shotgun (WGS) entry which is preliminary data.</text>
</comment>
<keyword evidence="3 5" id="KW-1133">Transmembrane helix</keyword>